<keyword evidence="4 5" id="KW-0694">RNA-binding</keyword>
<evidence type="ECO:0000256" key="5">
    <source>
        <dbReference type="RuleBase" id="RU365068"/>
    </source>
</evidence>
<feature type="domain" description="Helicase ATP-binding" evidence="6">
    <location>
        <begin position="47"/>
        <end position="235"/>
    </location>
</feature>
<organism evidence="8">
    <name type="scientific">Anisakis simplex</name>
    <name type="common">Herring worm</name>
    <dbReference type="NCBI Taxonomy" id="6269"/>
    <lineage>
        <taxon>Eukaryota</taxon>
        <taxon>Metazoa</taxon>
        <taxon>Ecdysozoa</taxon>
        <taxon>Nematoda</taxon>
        <taxon>Chromadorea</taxon>
        <taxon>Rhabditida</taxon>
        <taxon>Spirurina</taxon>
        <taxon>Ascaridomorpha</taxon>
        <taxon>Ascaridoidea</taxon>
        <taxon>Anisakidae</taxon>
        <taxon>Anisakis</taxon>
        <taxon>Anisakis simplex complex</taxon>
    </lineage>
</organism>
<comment type="similarity">
    <text evidence="5">Belongs to the DEAD box helicase family.</text>
</comment>
<dbReference type="PANTHER" id="PTHR24031">
    <property type="entry name" value="RNA HELICASE"/>
    <property type="match status" value="1"/>
</dbReference>
<dbReference type="SMART" id="SM00487">
    <property type="entry name" value="DEXDc"/>
    <property type="match status" value="1"/>
</dbReference>
<comment type="domain">
    <text evidence="5">The Q motif is unique to and characteristic of the DEAD box family of RNA helicases and controls ATP binding and hydrolysis.</text>
</comment>
<proteinExistence type="inferred from homology"/>
<keyword evidence="5" id="KW-0347">Helicase</keyword>
<keyword evidence="3 5" id="KW-0067">ATP-binding</keyword>
<dbReference type="InterPro" id="IPR027417">
    <property type="entry name" value="P-loop_NTPase"/>
</dbReference>
<dbReference type="CDD" id="cd18787">
    <property type="entry name" value="SF2_C_DEAD"/>
    <property type="match status" value="1"/>
</dbReference>
<dbReference type="InterPro" id="IPR001650">
    <property type="entry name" value="Helicase_C-like"/>
</dbReference>
<evidence type="ECO:0000256" key="2">
    <source>
        <dbReference type="ARBA" id="ARBA00022801"/>
    </source>
</evidence>
<dbReference type="SMART" id="SM00490">
    <property type="entry name" value="HELICc"/>
    <property type="match status" value="1"/>
</dbReference>
<evidence type="ECO:0000313" key="8">
    <source>
        <dbReference type="WBParaSite" id="ASIM_0001488201-mRNA-1"/>
    </source>
</evidence>
<keyword evidence="2 5" id="KW-0378">Hydrolase</keyword>
<protein>
    <recommendedName>
        <fullName evidence="5">ATP-dependent RNA helicase</fullName>
        <ecNumber evidence="5">3.6.4.13</ecNumber>
    </recommendedName>
</protein>
<name>A0A0M3K1X0_ANISI</name>
<dbReference type="InterPro" id="IPR011545">
    <property type="entry name" value="DEAD/DEAH_box_helicase_dom"/>
</dbReference>
<dbReference type="GO" id="GO:0003724">
    <property type="term" value="F:RNA helicase activity"/>
    <property type="evidence" value="ECO:0007669"/>
    <property type="project" value="UniProtKB-EC"/>
</dbReference>
<dbReference type="GO" id="GO:0016787">
    <property type="term" value="F:hydrolase activity"/>
    <property type="evidence" value="ECO:0007669"/>
    <property type="project" value="UniProtKB-KW"/>
</dbReference>
<sequence length="464" mass="52212">LIDANLVELDAVSGLHPRLRDVIHATIQRWFPVQYSILPHLIAETVCPPLLPPRDLAISSPTGSGKTLCYILPILNSLSYTSAKSLHALIVAPVQNLVAQIESEFNKFNVFKMKTALLCGGANNDINSQRRQLKDARVVFATPGRLIEHLVDPQSPIDVTHLRYLVIDEADRMSQSARLEWLDALENAAHLNTVYSSFDNIARTGSYLQKILVSATLSRDVEKLHVWRLRYPRLFRATAKHSEEIRGDESVLSLNQTTATTDQIVGATILPSSLTHRVVVCEANVKPLALYIQLQKHSQWKRILVFANNKLASNRLAVLLNVLASDDFRVEELSANLFGHRRHKVLNRFKKGATRVLIASDVISRGIDVQDIDAVINYDKPSTERLFIHRVGRTARCGRQGVALSLTTNQERDDLKNMLSKTGCWRDVEEEKLELTTDDPLQTKYRHALGSLKEVIEKRNVKVI</sequence>
<dbReference type="PROSITE" id="PS51194">
    <property type="entry name" value="HELICASE_CTER"/>
    <property type="match status" value="1"/>
</dbReference>
<evidence type="ECO:0000256" key="3">
    <source>
        <dbReference type="ARBA" id="ARBA00022840"/>
    </source>
</evidence>
<dbReference type="Pfam" id="PF00270">
    <property type="entry name" value="DEAD"/>
    <property type="match status" value="1"/>
</dbReference>
<reference evidence="8" key="1">
    <citation type="submission" date="2017-02" db="UniProtKB">
        <authorList>
            <consortium name="WormBaseParasite"/>
        </authorList>
    </citation>
    <scope>IDENTIFICATION</scope>
</reference>
<feature type="domain" description="Helicase C-terminal" evidence="7">
    <location>
        <begin position="284"/>
        <end position="441"/>
    </location>
</feature>
<dbReference type="GO" id="GO:0003723">
    <property type="term" value="F:RNA binding"/>
    <property type="evidence" value="ECO:0007669"/>
    <property type="project" value="UniProtKB-UniRule"/>
</dbReference>
<dbReference type="Pfam" id="PF00271">
    <property type="entry name" value="Helicase_C"/>
    <property type="match status" value="1"/>
</dbReference>
<evidence type="ECO:0000256" key="1">
    <source>
        <dbReference type="ARBA" id="ARBA00022741"/>
    </source>
</evidence>
<dbReference type="WBParaSite" id="ASIM_0001488201-mRNA-1">
    <property type="protein sequence ID" value="ASIM_0001488201-mRNA-1"/>
    <property type="gene ID" value="ASIM_0001488201"/>
</dbReference>
<evidence type="ECO:0000259" key="7">
    <source>
        <dbReference type="PROSITE" id="PS51194"/>
    </source>
</evidence>
<keyword evidence="1 5" id="KW-0547">Nucleotide-binding</keyword>
<comment type="function">
    <text evidence="5">RNA helicase.</text>
</comment>
<dbReference type="Gene3D" id="3.40.50.300">
    <property type="entry name" value="P-loop containing nucleotide triphosphate hydrolases"/>
    <property type="match status" value="2"/>
</dbReference>
<dbReference type="AlphaFoldDB" id="A0A0M3K1X0"/>
<dbReference type="SUPFAM" id="SSF52540">
    <property type="entry name" value="P-loop containing nucleoside triphosphate hydrolases"/>
    <property type="match status" value="1"/>
</dbReference>
<dbReference type="InterPro" id="IPR014001">
    <property type="entry name" value="Helicase_ATP-bd"/>
</dbReference>
<evidence type="ECO:0000256" key="4">
    <source>
        <dbReference type="ARBA" id="ARBA00022884"/>
    </source>
</evidence>
<dbReference type="EC" id="3.6.4.13" evidence="5"/>
<comment type="catalytic activity">
    <reaction evidence="5">
        <text>ATP + H2O = ADP + phosphate + H(+)</text>
        <dbReference type="Rhea" id="RHEA:13065"/>
        <dbReference type="ChEBI" id="CHEBI:15377"/>
        <dbReference type="ChEBI" id="CHEBI:15378"/>
        <dbReference type="ChEBI" id="CHEBI:30616"/>
        <dbReference type="ChEBI" id="CHEBI:43474"/>
        <dbReference type="ChEBI" id="CHEBI:456216"/>
        <dbReference type="EC" id="3.6.4.13"/>
    </reaction>
</comment>
<accession>A0A0M3K1X0</accession>
<dbReference type="GO" id="GO:0005524">
    <property type="term" value="F:ATP binding"/>
    <property type="evidence" value="ECO:0007669"/>
    <property type="project" value="UniProtKB-UniRule"/>
</dbReference>
<evidence type="ECO:0000259" key="6">
    <source>
        <dbReference type="PROSITE" id="PS51192"/>
    </source>
</evidence>
<dbReference type="PROSITE" id="PS51192">
    <property type="entry name" value="HELICASE_ATP_BIND_1"/>
    <property type="match status" value="1"/>
</dbReference>